<organism evidence="1 2">
    <name type="scientific">Carboxylicivirga marina</name>
    <dbReference type="NCBI Taxonomy" id="2800988"/>
    <lineage>
        <taxon>Bacteria</taxon>
        <taxon>Pseudomonadati</taxon>
        <taxon>Bacteroidota</taxon>
        <taxon>Bacteroidia</taxon>
        <taxon>Marinilabiliales</taxon>
        <taxon>Marinilabiliaceae</taxon>
        <taxon>Carboxylicivirga</taxon>
    </lineage>
</organism>
<evidence type="ECO:0000313" key="2">
    <source>
        <dbReference type="Proteomes" id="UP000605676"/>
    </source>
</evidence>
<dbReference type="Proteomes" id="UP000605676">
    <property type="component" value="Unassembled WGS sequence"/>
</dbReference>
<comment type="caution">
    <text evidence="1">The sequence shown here is derived from an EMBL/GenBank/DDBJ whole genome shotgun (WGS) entry which is preliminary data.</text>
</comment>
<evidence type="ECO:0000313" key="1">
    <source>
        <dbReference type="EMBL" id="MBK3518338.1"/>
    </source>
</evidence>
<reference evidence="1 2" key="1">
    <citation type="submission" date="2021-01" db="EMBL/GenBank/DDBJ databases">
        <title>Carboxyliciviraga sp.nov., isolated from coastal sediments.</title>
        <authorList>
            <person name="Lu D."/>
            <person name="Zhang T."/>
        </authorList>
    </citation>
    <scope>NUCLEOTIDE SEQUENCE [LARGE SCALE GENOMIC DNA]</scope>
    <source>
        <strain evidence="1 2">N1Y132</strain>
    </source>
</reference>
<name>A0ABS1HM56_9BACT</name>
<protein>
    <recommendedName>
        <fullName evidence="3">Transposase</fullName>
    </recommendedName>
</protein>
<sequence length="121" mass="14915">MPVLALYTEQALAQMQAQRFFIEHNFKEQKQIIGLDQFQTRKWLSWHHQVALNMLIGSFMLKEKLQWKDDIPLLSARDIMDFLVFKFYKEMTEDRLIDQIMQRHRKRQKDINYCYSKDEKW</sequence>
<proteinExistence type="predicted"/>
<keyword evidence="2" id="KW-1185">Reference proteome</keyword>
<gene>
    <name evidence="1" type="ORF">JIV24_13415</name>
</gene>
<evidence type="ECO:0008006" key="3">
    <source>
        <dbReference type="Google" id="ProtNLM"/>
    </source>
</evidence>
<dbReference type="RefSeq" id="WP_200465566.1">
    <property type="nucleotide sequence ID" value="NZ_JAENRR010000032.1"/>
</dbReference>
<accession>A0ABS1HM56</accession>
<dbReference type="EMBL" id="JAENRR010000032">
    <property type="protein sequence ID" value="MBK3518338.1"/>
    <property type="molecule type" value="Genomic_DNA"/>
</dbReference>